<dbReference type="Pfam" id="PF01719">
    <property type="entry name" value="Rep_OBD"/>
    <property type="match status" value="1"/>
</dbReference>
<dbReference type="Gene3D" id="3.40.1310.30">
    <property type="match status" value="1"/>
</dbReference>
<evidence type="ECO:0000313" key="2">
    <source>
        <dbReference type="EMBL" id="MRV79476.1"/>
    </source>
</evidence>
<comment type="caution">
    <text evidence="2">The sequence shown here is derived from an EMBL/GenBank/DDBJ whole genome shotgun (WGS) entry which is preliminary data.</text>
</comment>
<feature type="domain" description="Plasmid replication protein origin binding" evidence="1">
    <location>
        <begin position="6"/>
        <end position="113"/>
    </location>
</feature>
<dbReference type="GO" id="GO:0006260">
    <property type="term" value="P:DNA replication"/>
    <property type="evidence" value="ECO:0007669"/>
    <property type="project" value="InterPro"/>
</dbReference>
<dbReference type="AlphaFoldDB" id="A0A6A8G327"/>
<dbReference type="GO" id="GO:0003916">
    <property type="term" value="F:DNA topoisomerase activity"/>
    <property type="evidence" value="ECO:0007669"/>
    <property type="project" value="InterPro"/>
</dbReference>
<evidence type="ECO:0000259" key="1">
    <source>
        <dbReference type="Pfam" id="PF01719"/>
    </source>
</evidence>
<sequence length="123" mass="14547">MTSRKTKDERTRNWTFVVYPESAPDNWREFLDELHVPWVESPLHDKDVNPDGELKNPHLYVLIMFSSKKTQHQIRELTPMFRSPNTQICCTIKLMVRSSAHMHLPDKFHYAKSCLLYSAYSAH</sequence>
<dbReference type="GO" id="GO:0005727">
    <property type="term" value="C:extrachromosomal circular DNA"/>
    <property type="evidence" value="ECO:0007669"/>
    <property type="project" value="InterPro"/>
</dbReference>
<dbReference type="RefSeq" id="WP_195758871.1">
    <property type="nucleotide sequence ID" value="NZ_WKIA01000346.1"/>
</dbReference>
<protein>
    <submittedName>
        <fullName evidence="2">Replication protein</fullName>
    </submittedName>
</protein>
<gene>
    <name evidence="2" type="ORF">GF572_13730</name>
</gene>
<name>A0A6A8G327_STAAU</name>
<proteinExistence type="predicted"/>
<dbReference type="GO" id="GO:0003677">
    <property type="term" value="F:DNA binding"/>
    <property type="evidence" value="ECO:0007669"/>
    <property type="project" value="InterPro"/>
</dbReference>
<feature type="non-terminal residue" evidence="2">
    <location>
        <position position="123"/>
    </location>
</feature>
<accession>A0A6A8G327</accession>
<organism evidence="2">
    <name type="scientific">Staphylococcus aureus</name>
    <dbReference type="NCBI Taxonomy" id="1280"/>
    <lineage>
        <taxon>Bacteria</taxon>
        <taxon>Bacillati</taxon>
        <taxon>Bacillota</taxon>
        <taxon>Bacilli</taxon>
        <taxon>Bacillales</taxon>
        <taxon>Staphylococcaceae</taxon>
        <taxon>Staphylococcus</taxon>
    </lineage>
</organism>
<reference evidence="2" key="1">
    <citation type="journal article" date="2018" name="Open Forum Infect. Dis.">
        <title>The Cefazolin Inoculum Effect Is Associated With Increased Mortality in Methicillin-Susceptible Staphylococcus aureus Bacteremia.</title>
        <authorList>
            <person name="Miller W.R."/>
            <person name="Seas C."/>
            <person name="Carvajal L.P."/>
            <person name="Diaz L."/>
            <person name="Echeverri A.M."/>
            <person name="Ferro C."/>
            <person name="Rios R."/>
            <person name="Porras P."/>
            <person name="Luna C."/>
            <person name="Gotuzzo E."/>
            <person name="Munita J.M."/>
            <person name="Nannini E."/>
            <person name="Carcamo C."/>
            <person name="Reyes J."/>
            <person name="Arias C.A."/>
        </authorList>
    </citation>
    <scope>NUCLEOTIDE SEQUENCE</scope>
    <source>
        <strain evidence="2">UA917</strain>
    </source>
</reference>
<dbReference type="InterPro" id="IPR002631">
    <property type="entry name" value="Plasmid_rep_OBD"/>
</dbReference>
<dbReference type="EMBL" id="WKIA01000346">
    <property type="protein sequence ID" value="MRV79476.1"/>
    <property type="molecule type" value="Genomic_DNA"/>
</dbReference>